<comment type="caution">
    <text evidence="2">The sequence shown here is derived from an EMBL/GenBank/DDBJ whole genome shotgun (WGS) entry which is preliminary data.</text>
</comment>
<dbReference type="STRING" id="1798512.A3A39_01060"/>
<feature type="transmembrane region" description="Helical" evidence="1">
    <location>
        <begin position="12"/>
        <end position="29"/>
    </location>
</feature>
<keyword evidence="1" id="KW-0812">Transmembrane</keyword>
<proteinExistence type="predicted"/>
<name>A0A1F6F267_9BACT</name>
<protein>
    <submittedName>
        <fullName evidence="2">Uncharacterized protein</fullName>
    </submittedName>
</protein>
<organism evidence="2 3">
    <name type="scientific">Candidatus Kaiserbacteria bacterium RIFCSPLOWO2_01_FULL_54_13</name>
    <dbReference type="NCBI Taxonomy" id="1798512"/>
    <lineage>
        <taxon>Bacteria</taxon>
        <taxon>Candidatus Kaiseribacteriota</taxon>
    </lineage>
</organism>
<dbReference type="EMBL" id="MFLZ01000015">
    <property type="protein sequence ID" value="OGG79956.1"/>
    <property type="molecule type" value="Genomic_DNA"/>
</dbReference>
<dbReference type="Proteomes" id="UP000177372">
    <property type="component" value="Unassembled WGS sequence"/>
</dbReference>
<accession>A0A1F6F267</accession>
<reference evidence="2 3" key="1">
    <citation type="journal article" date="2016" name="Nat. Commun.">
        <title>Thousands of microbial genomes shed light on interconnected biogeochemical processes in an aquifer system.</title>
        <authorList>
            <person name="Anantharaman K."/>
            <person name="Brown C.T."/>
            <person name="Hug L.A."/>
            <person name="Sharon I."/>
            <person name="Castelle C.J."/>
            <person name="Probst A.J."/>
            <person name="Thomas B.C."/>
            <person name="Singh A."/>
            <person name="Wilkins M.J."/>
            <person name="Karaoz U."/>
            <person name="Brodie E.L."/>
            <person name="Williams K.H."/>
            <person name="Hubbard S.S."/>
            <person name="Banfield J.F."/>
        </authorList>
    </citation>
    <scope>NUCLEOTIDE SEQUENCE [LARGE SCALE GENOMIC DNA]</scope>
</reference>
<sequence>MTTTILDRLADRFAIPIALIALVVFIVAGRNSYSSQWQGLTLPSGGNVTPEEGVELPVVWGDLGKRLVESGAIDREKFVSLYGELSAEEAELLDGNSPERIRITRENAPYLLNLLWAFGLANKNPILEDKTEMMNPAYGGAGGFASTGGWTLARGDAMDHYNRHSFVVLSPERQRLVERVSKGIFRPCCDNSTHFPDCNHGMAMLGLLELMASQGTSEQEMWDAALAVNSYWFPDTYQTIALYKQQKGIAWENVSPQEALGVDYSSASGYARVSAEVAEIRGESGVSCSV</sequence>
<evidence type="ECO:0000313" key="3">
    <source>
        <dbReference type="Proteomes" id="UP000177372"/>
    </source>
</evidence>
<evidence type="ECO:0000313" key="2">
    <source>
        <dbReference type="EMBL" id="OGG79956.1"/>
    </source>
</evidence>
<evidence type="ECO:0000256" key="1">
    <source>
        <dbReference type="SAM" id="Phobius"/>
    </source>
</evidence>
<gene>
    <name evidence="2" type="ORF">A3A39_01060</name>
</gene>
<keyword evidence="1" id="KW-1133">Transmembrane helix</keyword>
<keyword evidence="1" id="KW-0472">Membrane</keyword>
<dbReference type="AlphaFoldDB" id="A0A1F6F267"/>